<dbReference type="PANTHER" id="PTHR22888:SF9">
    <property type="entry name" value="CYTOCHROME C OXIDASE SUBUNIT 2"/>
    <property type="match status" value="1"/>
</dbReference>
<evidence type="ECO:0000256" key="10">
    <source>
        <dbReference type="ARBA" id="ARBA00022989"/>
    </source>
</evidence>
<evidence type="ECO:0000256" key="12">
    <source>
        <dbReference type="ARBA" id="ARBA00023008"/>
    </source>
</evidence>
<dbReference type="PROSITE" id="PS51257">
    <property type="entry name" value="PROKAR_LIPOPROTEIN"/>
    <property type="match status" value="1"/>
</dbReference>
<keyword evidence="6 17" id="KW-0812">Transmembrane</keyword>
<dbReference type="EMBL" id="CADCTF010000086">
    <property type="protein sequence ID" value="CAA9238598.1"/>
    <property type="molecule type" value="Genomic_DNA"/>
</dbReference>
<dbReference type="InterPro" id="IPR036909">
    <property type="entry name" value="Cyt_c-like_dom_sf"/>
</dbReference>
<keyword evidence="12 18" id="KW-0186">Copper</keyword>
<dbReference type="GO" id="GO:0042773">
    <property type="term" value="P:ATP synthesis coupled electron transport"/>
    <property type="evidence" value="ECO:0007669"/>
    <property type="project" value="TreeGrafter"/>
</dbReference>
<evidence type="ECO:0000256" key="3">
    <source>
        <dbReference type="ARBA" id="ARBA00022448"/>
    </source>
</evidence>
<dbReference type="SUPFAM" id="SSF81464">
    <property type="entry name" value="Cytochrome c oxidase subunit II-like, transmembrane region"/>
    <property type="match status" value="1"/>
</dbReference>
<dbReference type="InterPro" id="IPR036257">
    <property type="entry name" value="Cyt_c_oxidase_su2_TM_sf"/>
</dbReference>
<evidence type="ECO:0000256" key="1">
    <source>
        <dbReference type="ARBA" id="ARBA00004141"/>
    </source>
</evidence>
<comment type="similarity">
    <text evidence="2 17">Belongs to the cytochrome c oxidase subunit 2 family.</text>
</comment>
<evidence type="ECO:0000259" key="20">
    <source>
        <dbReference type="PROSITE" id="PS50857"/>
    </source>
</evidence>
<keyword evidence="8" id="KW-1278">Translocase</keyword>
<feature type="transmembrane region" description="Helical" evidence="19">
    <location>
        <begin position="49"/>
        <end position="70"/>
    </location>
</feature>
<sequence>MPSRTRRMFVPAVATLGLLGSACGTQELPQNALDPQGPVARQLDNLWDPVFLVAVVVFFLVQGLVLYCLFKFRAKSDEDAPVQVHGNAKLELGWTVAPAMILAFIGFFTVATVFDINRRAEGEEVVQVNVIGHQWWWEYDYTDEGIKTANELHIPAGEPVQIALNAEDVMHNFWPPKLAGKVYAIPGRTNYMQIEADVPGEYAGQCAEYCGLSHANMRLKVIAHERADYDRWVADQKRPAATPAASDANAVAGAGLFGGQCTRCHVIEGVQGGEIEQPAPNLTHLASRTCFAGCMFEMNDSNLRRWLRNPPAEKPMNPDNNQGMPNLGLTEEQITQLIAYLNTLK</sequence>
<dbReference type="Gene3D" id="1.10.287.90">
    <property type="match status" value="1"/>
</dbReference>
<evidence type="ECO:0000256" key="6">
    <source>
        <dbReference type="ARBA" id="ARBA00022692"/>
    </source>
</evidence>
<dbReference type="Pfam" id="PF02790">
    <property type="entry name" value="COX2_TM"/>
    <property type="match status" value="1"/>
</dbReference>
<dbReference type="SUPFAM" id="SSF49503">
    <property type="entry name" value="Cupredoxins"/>
    <property type="match status" value="1"/>
</dbReference>
<evidence type="ECO:0000256" key="7">
    <source>
        <dbReference type="ARBA" id="ARBA00022723"/>
    </source>
</evidence>
<keyword evidence="9 17" id="KW-0249">Electron transport</keyword>
<dbReference type="AlphaFoldDB" id="A0A6J4I2R5"/>
<evidence type="ECO:0000256" key="9">
    <source>
        <dbReference type="ARBA" id="ARBA00022982"/>
    </source>
</evidence>
<protein>
    <recommendedName>
        <fullName evidence="18">Cytochrome c oxidase subunit 2</fullName>
        <ecNumber evidence="18">7.1.1.9</ecNumber>
    </recommendedName>
</protein>
<dbReference type="PROSITE" id="PS50857">
    <property type="entry name" value="COX2_CUA"/>
    <property type="match status" value="1"/>
</dbReference>
<evidence type="ECO:0000256" key="15">
    <source>
        <dbReference type="ARBA" id="ARBA00047816"/>
    </source>
</evidence>
<dbReference type="InterPro" id="IPR045187">
    <property type="entry name" value="CcO_II"/>
</dbReference>
<feature type="transmembrane region" description="Helical" evidence="19">
    <location>
        <begin position="91"/>
        <end position="114"/>
    </location>
</feature>
<evidence type="ECO:0000256" key="2">
    <source>
        <dbReference type="ARBA" id="ARBA00007866"/>
    </source>
</evidence>
<dbReference type="Pfam" id="PF00034">
    <property type="entry name" value="Cytochrom_C"/>
    <property type="match status" value="1"/>
</dbReference>
<dbReference type="InterPro" id="IPR009056">
    <property type="entry name" value="Cyt_c-like_dom"/>
</dbReference>
<feature type="domain" description="Cytochrome oxidase subunit II transmembrane region profile" evidence="21">
    <location>
        <begin position="24"/>
        <end position="120"/>
    </location>
</feature>
<dbReference type="GO" id="GO:0005886">
    <property type="term" value="C:plasma membrane"/>
    <property type="evidence" value="ECO:0007669"/>
    <property type="project" value="UniProtKB-SubCell"/>
</dbReference>
<evidence type="ECO:0000256" key="4">
    <source>
        <dbReference type="ARBA" id="ARBA00022617"/>
    </source>
</evidence>
<dbReference type="CDD" id="cd04213">
    <property type="entry name" value="CuRO_CcO_Caa3_II"/>
    <property type="match status" value="1"/>
</dbReference>
<keyword evidence="5 17" id="KW-0679">Respiratory chain</keyword>
<dbReference type="GO" id="GO:0020037">
    <property type="term" value="F:heme binding"/>
    <property type="evidence" value="ECO:0007669"/>
    <property type="project" value="InterPro"/>
</dbReference>
<feature type="domain" description="Cytochrome c" evidence="22">
    <location>
        <begin position="248"/>
        <end position="345"/>
    </location>
</feature>
<evidence type="ECO:0000256" key="16">
    <source>
        <dbReference type="PROSITE-ProRule" id="PRU00433"/>
    </source>
</evidence>
<evidence type="ECO:0000256" key="5">
    <source>
        <dbReference type="ARBA" id="ARBA00022660"/>
    </source>
</evidence>
<feature type="domain" description="Cytochrome oxidase subunit II copper A binding" evidence="20">
    <location>
        <begin position="123"/>
        <end position="235"/>
    </location>
</feature>
<keyword evidence="23" id="KW-0560">Oxidoreductase</keyword>
<evidence type="ECO:0000259" key="21">
    <source>
        <dbReference type="PROSITE" id="PS50999"/>
    </source>
</evidence>
<dbReference type="PROSITE" id="PS51007">
    <property type="entry name" value="CYTC"/>
    <property type="match status" value="1"/>
</dbReference>
<keyword evidence="13 19" id="KW-0472">Membrane</keyword>
<evidence type="ECO:0000256" key="17">
    <source>
        <dbReference type="RuleBase" id="RU000456"/>
    </source>
</evidence>
<evidence type="ECO:0000256" key="8">
    <source>
        <dbReference type="ARBA" id="ARBA00022967"/>
    </source>
</evidence>
<dbReference type="GO" id="GO:0016491">
    <property type="term" value="F:oxidoreductase activity"/>
    <property type="evidence" value="ECO:0007669"/>
    <property type="project" value="UniProtKB-KW"/>
</dbReference>
<dbReference type="SUPFAM" id="SSF46626">
    <property type="entry name" value="Cytochrome c"/>
    <property type="match status" value="1"/>
</dbReference>
<accession>A0A6J4I2R5</accession>
<reference evidence="23" key="1">
    <citation type="submission" date="2020-02" db="EMBL/GenBank/DDBJ databases">
        <authorList>
            <person name="Meier V. D."/>
        </authorList>
    </citation>
    <scope>NUCLEOTIDE SEQUENCE</scope>
    <source>
        <strain evidence="23">AVDCRST_MAG50</strain>
    </source>
</reference>
<dbReference type="InterPro" id="IPR008972">
    <property type="entry name" value="Cupredoxin"/>
</dbReference>
<comment type="cofactor">
    <cofactor evidence="18">
        <name>Cu cation</name>
        <dbReference type="ChEBI" id="CHEBI:23378"/>
    </cofactor>
    <text evidence="18">Binds a copper A center.</text>
</comment>
<dbReference type="Pfam" id="PF00116">
    <property type="entry name" value="COX2"/>
    <property type="match status" value="1"/>
</dbReference>
<comment type="function">
    <text evidence="14 18">Subunits I and II form the functional core of the enzyme complex. Electrons originating in cytochrome c are transferred via heme a and Cu(A) to the binuclear center formed by heme a3 and Cu(B).</text>
</comment>
<name>A0A6J4I2R5_9ACTN</name>
<dbReference type="InterPro" id="IPR011759">
    <property type="entry name" value="Cyt_c_oxidase_su2_TM_dom"/>
</dbReference>
<dbReference type="InterPro" id="IPR001505">
    <property type="entry name" value="Copper_CuA"/>
</dbReference>
<dbReference type="NCBIfam" id="TIGR02866">
    <property type="entry name" value="CoxB"/>
    <property type="match status" value="1"/>
</dbReference>
<dbReference type="PROSITE" id="PS50999">
    <property type="entry name" value="COX2_TM"/>
    <property type="match status" value="1"/>
</dbReference>
<evidence type="ECO:0000256" key="18">
    <source>
        <dbReference type="RuleBase" id="RU004024"/>
    </source>
</evidence>
<comment type="subcellular location">
    <subcellularLocation>
        <location evidence="17">Cell membrane</location>
        <topology evidence="17">Multi-pass membrane protein</topology>
    </subcellularLocation>
    <subcellularLocation>
        <location evidence="1">Membrane</location>
        <topology evidence="1">Multi-pass membrane protein</topology>
    </subcellularLocation>
</comment>
<evidence type="ECO:0000313" key="23">
    <source>
        <dbReference type="EMBL" id="CAA9238598.1"/>
    </source>
</evidence>
<dbReference type="EC" id="7.1.1.9" evidence="18"/>
<dbReference type="InterPro" id="IPR014222">
    <property type="entry name" value="Cyt_c_oxidase_su2"/>
</dbReference>
<evidence type="ECO:0000256" key="11">
    <source>
        <dbReference type="ARBA" id="ARBA00023004"/>
    </source>
</evidence>
<dbReference type="GO" id="GO:0004129">
    <property type="term" value="F:cytochrome-c oxidase activity"/>
    <property type="evidence" value="ECO:0007669"/>
    <property type="project" value="UniProtKB-EC"/>
</dbReference>
<keyword evidence="3 17" id="KW-0813">Transport</keyword>
<dbReference type="InterPro" id="IPR034236">
    <property type="entry name" value="CuRO_CcO_Caa3_II"/>
</dbReference>
<gene>
    <name evidence="23" type="ORF">AVDCRST_MAG50-1550</name>
</gene>
<dbReference type="PANTHER" id="PTHR22888">
    <property type="entry name" value="CYTOCHROME C OXIDASE, SUBUNIT II"/>
    <property type="match status" value="1"/>
</dbReference>
<evidence type="ECO:0000256" key="14">
    <source>
        <dbReference type="ARBA" id="ARBA00024688"/>
    </source>
</evidence>
<organism evidence="23">
    <name type="scientific">uncultured Acidimicrobiales bacterium</name>
    <dbReference type="NCBI Taxonomy" id="310071"/>
    <lineage>
        <taxon>Bacteria</taxon>
        <taxon>Bacillati</taxon>
        <taxon>Actinomycetota</taxon>
        <taxon>Acidimicrobiia</taxon>
        <taxon>Acidimicrobiales</taxon>
        <taxon>environmental samples</taxon>
    </lineage>
</organism>
<dbReference type="Gene3D" id="2.60.40.420">
    <property type="entry name" value="Cupredoxins - blue copper proteins"/>
    <property type="match status" value="1"/>
</dbReference>
<dbReference type="GO" id="GO:0005507">
    <property type="term" value="F:copper ion binding"/>
    <property type="evidence" value="ECO:0007669"/>
    <property type="project" value="InterPro"/>
</dbReference>
<evidence type="ECO:0000256" key="13">
    <source>
        <dbReference type="ARBA" id="ARBA00023136"/>
    </source>
</evidence>
<evidence type="ECO:0000256" key="19">
    <source>
        <dbReference type="SAM" id="Phobius"/>
    </source>
</evidence>
<proteinExistence type="inferred from homology"/>
<dbReference type="PROSITE" id="PS00078">
    <property type="entry name" value="COX2"/>
    <property type="match status" value="1"/>
</dbReference>
<keyword evidence="11 16" id="KW-0408">Iron</keyword>
<dbReference type="InterPro" id="IPR002429">
    <property type="entry name" value="CcO_II-like_C"/>
</dbReference>
<comment type="catalytic activity">
    <reaction evidence="15 18">
        <text>4 Fe(II)-[cytochrome c] + O2 + 8 H(+)(in) = 4 Fe(III)-[cytochrome c] + 2 H2O + 4 H(+)(out)</text>
        <dbReference type="Rhea" id="RHEA:11436"/>
        <dbReference type="Rhea" id="RHEA-COMP:10350"/>
        <dbReference type="Rhea" id="RHEA-COMP:14399"/>
        <dbReference type="ChEBI" id="CHEBI:15377"/>
        <dbReference type="ChEBI" id="CHEBI:15378"/>
        <dbReference type="ChEBI" id="CHEBI:15379"/>
        <dbReference type="ChEBI" id="CHEBI:29033"/>
        <dbReference type="ChEBI" id="CHEBI:29034"/>
        <dbReference type="EC" id="7.1.1.9"/>
    </reaction>
</comment>
<keyword evidence="4 16" id="KW-0349">Heme</keyword>
<keyword evidence="10 19" id="KW-1133">Transmembrane helix</keyword>
<keyword evidence="7 16" id="KW-0479">Metal-binding</keyword>
<evidence type="ECO:0000259" key="22">
    <source>
        <dbReference type="PROSITE" id="PS51007"/>
    </source>
</evidence>